<dbReference type="Proteomes" id="UP000077628">
    <property type="component" value="Unassembled WGS sequence"/>
</dbReference>
<comment type="caution">
    <text evidence="1">The sequence shown here is derived from an EMBL/GenBank/DDBJ whole genome shotgun (WGS) entry which is preliminary data.</text>
</comment>
<gene>
    <name evidence="1" type="ORF">A1355_03175</name>
</gene>
<dbReference type="EMBL" id="LUUK01000151">
    <property type="protein sequence ID" value="OAI19964.1"/>
    <property type="molecule type" value="Genomic_DNA"/>
</dbReference>
<organism evidence="1 2">
    <name type="scientific">Methylomonas koyamae</name>
    <dbReference type="NCBI Taxonomy" id="702114"/>
    <lineage>
        <taxon>Bacteria</taxon>
        <taxon>Pseudomonadati</taxon>
        <taxon>Pseudomonadota</taxon>
        <taxon>Gammaproteobacteria</taxon>
        <taxon>Methylococcales</taxon>
        <taxon>Methylococcaceae</taxon>
        <taxon>Methylomonas</taxon>
    </lineage>
</organism>
<evidence type="ECO:0000313" key="2">
    <source>
        <dbReference type="Proteomes" id="UP000077628"/>
    </source>
</evidence>
<evidence type="ECO:0000313" key="1">
    <source>
        <dbReference type="EMBL" id="OAI19964.1"/>
    </source>
</evidence>
<keyword evidence="2" id="KW-1185">Reference proteome</keyword>
<dbReference type="STRING" id="702114.A1355_03175"/>
<accession>A0A177NQZ8</accession>
<reference evidence="2" key="1">
    <citation type="submission" date="2016-03" db="EMBL/GenBank/DDBJ databases">
        <authorList>
            <person name="Heylen K."/>
            <person name="De Vos P."/>
            <person name="Vekeman B."/>
        </authorList>
    </citation>
    <scope>NUCLEOTIDE SEQUENCE [LARGE SCALE GENOMIC DNA]</scope>
    <source>
        <strain evidence="2">R-45383</strain>
    </source>
</reference>
<name>A0A177NQZ8_9GAMM</name>
<dbReference type="AlphaFoldDB" id="A0A177NQZ8"/>
<sequence length="108" mass="11426">MSLIAVAASAAPPVKCLVDGKMLYTDDAARCRNADKLPIAGNVIIAPKAKAAAPTLPGLPGLETPGMLDSILERFGLTRQDVADGWKTVMDARERGSWQAPAIPEEDR</sequence>
<proteinExistence type="predicted"/>
<protein>
    <submittedName>
        <fullName evidence="1">Uncharacterized protein</fullName>
    </submittedName>
</protein>